<gene>
    <name evidence="1" type="ORF">M407DRAFT_9017</name>
</gene>
<accession>A0A0C3Q590</accession>
<protein>
    <submittedName>
        <fullName evidence="1">Uncharacterized protein</fullName>
    </submittedName>
</protein>
<dbReference type="EMBL" id="KN823064">
    <property type="protein sequence ID" value="KIO24275.1"/>
    <property type="molecule type" value="Genomic_DNA"/>
</dbReference>
<evidence type="ECO:0000313" key="1">
    <source>
        <dbReference type="EMBL" id="KIO24275.1"/>
    </source>
</evidence>
<name>A0A0C3Q590_9AGAM</name>
<dbReference type="Proteomes" id="UP000054248">
    <property type="component" value="Unassembled WGS sequence"/>
</dbReference>
<organism evidence="1 2">
    <name type="scientific">Tulasnella calospora MUT 4182</name>
    <dbReference type="NCBI Taxonomy" id="1051891"/>
    <lineage>
        <taxon>Eukaryota</taxon>
        <taxon>Fungi</taxon>
        <taxon>Dikarya</taxon>
        <taxon>Basidiomycota</taxon>
        <taxon>Agaricomycotina</taxon>
        <taxon>Agaricomycetes</taxon>
        <taxon>Cantharellales</taxon>
        <taxon>Tulasnellaceae</taxon>
        <taxon>Tulasnella</taxon>
    </lineage>
</organism>
<sequence length="535" mass="60225">MPADPRLLRLRIQRLMQHGSTKSVEIAELVEQAEELAQNLSPEKTCKDNTWSALRSSGLLEELAVMATTLPGVMERPTPIGVRWFLACISALYHAFRVIDFSYHRSAEVKLGERCALLVSRYVKWFGSPSENWPGLPRSRRQFLLLVYRLSTHEHGEQALPDNLDESFVGLIDFDEMVRIIVPNIFDPPQIERQYQLDNSIVWAGCHILSTYGRTRGLFNTTAEEDAKKYGADNMAKRCAAIIETIPASVKLLAHVSSLVRYLLSAPSLHGSCIEKWRLHFRIMKRWWEAERIVSEKPFMTNGALDHSLFFSDLRALLEALPSKRLQKIAISDLIQEQDLILLLGFGPISRDGPVGLGVLYGQLAKPFFGFVVHHCRNDVLLMAQIGPMWLHVMDSLRLIKRCANPLCEERILKESSEIDLWQAFGVKLGLSEESLRQEQAQARQKDSEGLVGCFSLKCPLYGEDINGKPNSPLRCMGPNIAVLRAKGSIGVTATKPAAVPKSPSDSDRVPSPSKFAAVRKIFRSSTLWEEHIFN</sequence>
<reference evidence="2" key="2">
    <citation type="submission" date="2015-01" db="EMBL/GenBank/DDBJ databases">
        <title>Evolutionary Origins and Diversification of the Mycorrhizal Mutualists.</title>
        <authorList>
            <consortium name="DOE Joint Genome Institute"/>
            <consortium name="Mycorrhizal Genomics Consortium"/>
            <person name="Kohler A."/>
            <person name="Kuo A."/>
            <person name="Nagy L.G."/>
            <person name="Floudas D."/>
            <person name="Copeland A."/>
            <person name="Barry K.W."/>
            <person name="Cichocki N."/>
            <person name="Veneault-Fourrey C."/>
            <person name="LaButti K."/>
            <person name="Lindquist E.A."/>
            <person name="Lipzen A."/>
            <person name="Lundell T."/>
            <person name="Morin E."/>
            <person name="Murat C."/>
            <person name="Riley R."/>
            <person name="Ohm R."/>
            <person name="Sun H."/>
            <person name="Tunlid A."/>
            <person name="Henrissat B."/>
            <person name="Grigoriev I.V."/>
            <person name="Hibbett D.S."/>
            <person name="Martin F."/>
        </authorList>
    </citation>
    <scope>NUCLEOTIDE SEQUENCE [LARGE SCALE GENOMIC DNA]</scope>
    <source>
        <strain evidence="2">MUT 4182</strain>
    </source>
</reference>
<proteinExistence type="predicted"/>
<dbReference type="OrthoDB" id="3288478at2759"/>
<reference evidence="1 2" key="1">
    <citation type="submission" date="2014-04" db="EMBL/GenBank/DDBJ databases">
        <authorList>
            <consortium name="DOE Joint Genome Institute"/>
            <person name="Kuo A."/>
            <person name="Girlanda M."/>
            <person name="Perotto S."/>
            <person name="Kohler A."/>
            <person name="Nagy L.G."/>
            <person name="Floudas D."/>
            <person name="Copeland A."/>
            <person name="Barry K.W."/>
            <person name="Cichocki N."/>
            <person name="Veneault-Fourrey C."/>
            <person name="LaButti K."/>
            <person name="Lindquist E.A."/>
            <person name="Lipzen A."/>
            <person name="Lundell T."/>
            <person name="Morin E."/>
            <person name="Murat C."/>
            <person name="Sun H."/>
            <person name="Tunlid A."/>
            <person name="Henrissat B."/>
            <person name="Grigoriev I.V."/>
            <person name="Hibbett D.S."/>
            <person name="Martin F."/>
            <person name="Nordberg H.P."/>
            <person name="Cantor M.N."/>
            <person name="Hua S.X."/>
        </authorList>
    </citation>
    <scope>NUCLEOTIDE SEQUENCE [LARGE SCALE GENOMIC DNA]</scope>
    <source>
        <strain evidence="1 2">MUT 4182</strain>
    </source>
</reference>
<dbReference type="AlphaFoldDB" id="A0A0C3Q590"/>
<evidence type="ECO:0000313" key="2">
    <source>
        <dbReference type="Proteomes" id="UP000054248"/>
    </source>
</evidence>
<keyword evidence="2" id="KW-1185">Reference proteome</keyword>
<dbReference type="HOGENOM" id="CLU_509200_0_0_1"/>